<dbReference type="AlphaFoldDB" id="A0A4U3LAC3"/>
<organism evidence="2 3">
    <name type="scientific">Ilyomonas limi</name>
    <dbReference type="NCBI Taxonomy" id="2575867"/>
    <lineage>
        <taxon>Bacteria</taxon>
        <taxon>Pseudomonadati</taxon>
        <taxon>Bacteroidota</taxon>
        <taxon>Chitinophagia</taxon>
        <taxon>Chitinophagales</taxon>
        <taxon>Chitinophagaceae</taxon>
        <taxon>Ilyomonas</taxon>
    </lineage>
</organism>
<evidence type="ECO:0000313" key="2">
    <source>
        <dbReference type="EMBL" id="TKK70976.1"/>
    </source>
</evidence>
<evidence type="ECO:0000256" key="1">
    <source>
        <dbReference type="SAM" id="SignalP"/>
    </source>
</evidence>
<protein>
    <submittedName>
        <fullName evidence="2">Uncharacterized protein</fullName>
    </submittedName>
</protein>
<evidence type="ECO:0000313" key="3">
    <source>
        <dbReference type="Proteomes" id="UP000305848"/>
    </source>
</evidence>
<dbReference type="RefSeq" id="WP_137260575.1">
    <property type="nucleotide sequence ID" value="NZ_SZQL01000002.1"/>
</dbReference>
<keyword evidence="1" id="KW-0732">Signal</keyword>
<accession>A0A4U3LAC3</accession>
<dbReference type="Gene3D" id="2.60.120.200">
    <property type="match status" value="1"/>
</dbReference>
<proteinExistence type="predicted"/>
<feature type="signal peptide" evidence="1">
    <location>
        <begin position="1"/>
        <end position="29"/>
    </location>
</feature>
<dbReference type="OrthoDB" id="1405746at2"/>
<name>A0A4U3LAC3_9BACT</name>
<gene>
    <name evidence="2" type="ORF">FC093_04650</name>
</gene>
<dbReference type="NCBIfam" id="NF038128">
    <property type="entry name" value="choice_anch_J"/>
    <property type="match status" value="1"/>
</dbReference>
<reference evidence="2 3" key="1">
    <citation type="submission" date="2019-05" db="EMBL/GenBank/DDBJ databases">
        <title>Panacibacter sp. strain 17mud1-8 Genome sequencing and assembly.</title>
        <authorList>
            <person name="Chhetri G."/>
        </authorList>
    </citation>
    <scope>NUCLEOTIDE SEQUENCE [LARGE SCALE GENOMIC DNA]</scope>
    <source>
        <strain evidence="2 3">17mud1-8</strain>
    </source>
</reference>
<comment type="caution">
    <text evidence="2">The sequence shown here is derived from an EMBL/GenBank/DDBJ whole genome shotgun (WGS) entry which is preliminary data.</text>
</comment>
<feature type="chain" id="PRO_5020937352" evidence="1">
    <location>
        <begin position="30"/>
        <end position="246"/>
    </location>
</feature>
<dbReference type="Proteomes" id="UP000305848">
    <property type="component" value="Unassembled WGS sequence"/>
</dbReference>
<dbReference type="EMBL" id="SZQL01000002">
    <property type="protein sequence ID" value="TKK70976.1"/>
    <property type="molecule type" value="Genomic_DNA"/>
</dbReference>
<sequence length="246" mass="26737">MKTIKCITKTRAFVLATSTLLLVQVFSCKKDSTPPPVPPVVTDQSFSTSFENKDSLVNQGWVFTNLSDFPGQGWDFESETSWGAAPYDGSKLLDNNPFLATEDPYDTLTGAAVISDWLISPKLFLQNGDKISFYTLSHGSIGYGAGGSYGDRLQLRLNVFNTSDSIGTASSDVGHFTTPLLDINPLYKTTPSGDYPSTWTKYEATITGLNQPDSGRFALRYFLELSGGAHGDEIAVDKLEFTSAGH</sequence>
<keyword evidence="3" id="KW-1185">Reference proteome</keyword>